<dbReference type="InterPro" id="IPR010920">
    <property type="entry name" value="LSM_dom_sf"/>
</dbReference>
<organism evidence="10 13">
    <name type="scientific">Marinomonas gallaica</name>
    <dbReference type="NCBI Taxonomy" id="1806667"/>
    <lineage>
        <taxon>Bacteria</taxon>
        <taxon>Pseudomonadati</taxon>
        <taxon>Pseudomonadota</taxon>
        <taxon>Gammaproteobacteria</taxon>
        <taxon>Oceanospirillales</taxon>
        <taxon>Oceanospirillaceae</taxon>
        <taxon>Marinomonas</taxon>
    </lineage>
</organism>
<dbReference type="Proteomes" id="UP000092840">
    <property type="component" value="Unassembled WGS sequence"/>
</dbReference>
<feature type="transmembrane region" description="Helical" evidence="7">
    <location>
        <begin position="62"/>
        <end position="84"/>
    </location>
</feature>
<dbReference type="Pfam" id="PF21082">
    <property type="entry name" value="MS_channel_3rd"/>
    <property type="match status" value="1"/>
</dbReference>
<evidence type="ECO:0000313" key="13">
    <source>
        <dbReference type="Proteomes" id="UP000092871"/>
    </source>
</evidence>
<dbReference type="PANTHER" id="PTHR30221">
    <property type="entry name" value="SMALL-CONDUCTANCE MECHANOSENSITIVE CHANNEL"/>
    <property type="match status" value="1"/>
</dbReference>
<evidence type="ECO:0000313" key="10">
    <source>
        <dbReference type="EMBL" id="SBT18860.1"/>
    </source>
</evidence>
<dbReference type="GO" id="GO:0005886">
    <property type="term" value="C:plasma membrane"/>
    <property type="evidence" value="ECO:0007669"/>
    <property type="project" value="UniProtKB-SubCell"/>
</dbReference>
<dbReference type="InterPro" id="IPR006685">
    <property type="entry name" value="MscS_channel_2nd"/>
</dbReference>
<keyword evidence="7" id="KW-0997">Cell inner membrane</keyword>
<evidence type="ECO:0000256" key="5">
    <source>
        <dbReference type="ARBA" id="ARBA00022989"/>
    </source>
</evidence>
<comment type="subunit">
    <text evidence="7">Homoheptamer.</text>
</comment>
<dbReference type="InterPro" id="IPR049278">
    <property type="entry name" value="MS_channel_C"/>
</dbReference>
<gene>
    <name evidence="10" type="primary">mscS_4</name>
    <name evidence="10" type="ORF">MGA5115_03021</name>
    <name evidence="11" type="ORF">MGA5116_02425</name>
</gene>
<evidence type="ECO:0000256" key="3">
    <source>
        <dbReference type="ARBA" id="ARBA00022475"/>
    </source>
</evidence>
<reference evidence="11 12" key="1">
    <citation type="submission" date="2016-06" db="EMBL/GenBank/DDBJ databases">
        <authorList>
            <person name="Rodrigo-Torres L."/>
            <person name="Arahal D.R."/>
        </authorList>
    </citation>
    <scope>NUCLEOTIDE SEQUENCE [LARGE SCALE GENOMIC DNA]</scope>
    <source>
        <strain evidence="11 12">CECT 5116</strain>
    </source>
</reference>
<dbReference type="GO" id="GO:0008381">
    <property type="term" value="F:mechanosensitive monoatomic ion channel activity"/>
    <property type="evidence" value="ECO:0007669"/>
    <property type="project" value="InterPro"/>
</dbReference>
<dbReference type="InterPro" id="IPR045275">
    <property type="entry name" value="MscS_archaea/bacteria_type"/>
</dbReference>
<dbReference type="RefSeq" id="WP_067037990.1">
    <property type="nucleotide sequence ID" value="NZ_FLRA01000023.1"/>
</dbReference>
<accession>A0A1C3JUW6</accession>
<feature type="transmembrane region" description="Helical" evidence="7">
    <location>
        <begin position="22"/>
        <end position="42"/>
    </location>
</feature>
<dbReference type="SUPFAM" id="SSF50182">
    <property type="entry name" value="Sm-like ribonucleoproteins"/>
    <property type="match status" value="1"/>
</dbReference>
<name>A0A1C3JUW6_9GAMM</name>
<dbReference type="OrthoDB" id="6500477at2"/>
<evidence type="ECO:0000256" key="2">
    <source>
        <dbReference type="ARBA" id="ARBA00008017"/>
    </source>
</evidence>
<evidence type="ECO:0000313" key="12">
    <source>
        <dbReference type="Proteomes" id="UP000092840"/>
    </source>
</evidence>
<evidence type="ECO:0000256" key="4">
    <source>
        <dbReference type="ARBA" id="ARBA00022692"/>
    </source>
</evidence>
<dbReference type="Gene3D" id="1.10.287.1260">
    <property type="match status" value="1"/>
</dbReference>
<feature type="domain" description="Mechanosensitive ion channel MscS C-terminal" evidence="9">
    <location>
        <begin position="183"/>
        <end position="266"/>
    </location>
</feature>
<reference evidence="10 13" key="2">
    <citation type="submission" date="2016-06" db="EMBL/GenBank/DDBJ databases">
        <authorList>
            <person name="Kjaerup R.B."/>
            <person name="Dalgaard T.S."/>
            <person name="Juul-Madsen H.R."/>
        </authorList>
    </citation>
    <scope>NUCLEOTIDE SEQUENCE [LARGE SCALE GENOMIC DNA]</scope>
    <source>
        <strain evidence="10 13">CECT 5115</strain>
    </source>
</reference>
<evidence type="ECO:0000259" key="8">
    <source>
        <dbReference type="Pfam" id="PF00924"/>
    </source>
</evidence>
<evidence type="ECO:0000256" key="6">
    <source>
        <dbReference type="ARBA" id="ARBA00023136"/>
    </source>
</evidence>
<protein>
    <recommendedName>
        <fullName evidence="7">Small-conductance mechanosensitive channel</fullName>
    </recommendedName>
</protein>
<keyword evidence="5 7" id="KW-1133">Transmembrane helix</keyword>
<evidence type="ECO:0000256" key="1">
    <source>
        <dbReference type="ARBA" id="ARBA00004651"/>
    </source>
</evidence>
<evidence type="ECO:0000313" key="11">
    <source>
        <dbReference type="EMBL" id="SBT21815.1"/>
    </source>
</evidence>
<dbReference type="Pfam" id="PF00924">
    <property type="entry name" value="MS_channel_2nd"/>
    <property type="match status" value="1"/>
</dbReference>
<feature type="domain" description="Mechanosensitive ion channel MscS" evidence="8">
    <location>
        <begin position="109"/>
        <end position="171"/>
    </location>
</feature>
<dbReference type="SUPFAM" id="SSF82689">
    <property type="entry name" value="Mechanosensitive channel protein MscS (YggB), C-terminal domain"/>
    <property type="match status" value="1"/>
</dbReference>
<keyword evidence="7" id="KW-0407">Ion channel</keyword>
<dbReference type="EMBL" id="FLRB01000013">
    <property type="protein sequence ID" value="SBT21815.1"/>
    <property type="molecule type" value="Genomic_DNA"/>
</dbReference>
<sequence>MKFMEPLHEKAHNMWLGTIEMLPLLFIAAIVLFLTWCVSAVLTHLLRQSFKRSNMRPSLRDLFITLTKVTLWTIGVLLAVTVIFPSLTPAKLLTVLGLGSVAVGLAFKDIFENFFAGILIMLRKPMRINDYIECEGISGRVEKITVRETYLREVDDQLIVVPNSFLFKNPVYVLTDLAIRRFDLVVGVAYGEDVNKAREVIIGALENIEEIDQDRGIEVYAREFNASSLDFTVRWWSKSDPLSMHVSRDRVVTAIKYGLDNAGIEIPFPYRTLTFKEPLSLTSREEDSTN</sequence>
<dbReference type="SUPFAM" id="SSF82861">
    <property type="entry name" value="Mechanosensitive channel protein MscS (YggB), transmembrane region"/>
    <property type="match status" value="1"/>
</dbReference>
<keyword evidence="12" id="KW-1185">Reference proteome</keyword>
<keyword evidence="6 7" id="KW-0472">Membrane</keyword>
<dbReference type="InterPro" id="IPR023408">
    <property type="entry name" value="MscS_beta-dom_sf"/>
</dbReference>
<dbReference type="EMBL" id="FLRA01000023">
    <property type="protein sequence ID" value="SBT18860.1"/>
    <property type="molecule type" value="Genomic_DNA"/>
</dbReference>
<dbReference type="PANTHER" id="PTHR30221:SF1">
    <property type="entry name" value="SMALL-CONDUCTANCE MECHANOSENSITIVE CHANNEL"/>
    <property type="match status" value="1"/>
</dbReference>
<dbReference type="InterPro" id="IPR011014">
    <property type="entry name" value="MscS_channel_TM-2"/>
</dbReference>
<feature type="transmembrane region" description="Helical" evidence="7">
    <location>
        <begin position="96"/>
        <end position="122"/>
    </location>
</feature>
<proteinExistence type="inferred from homology"/>
<comment type="function">
    <text evidence="7">Mechanosensitive channel that participates in the regulation of osmotic pressure changes within the cell, opening in response to stretch forces in the membrane lipid bilayer, without the need for other proteins. Contributes to normal resistance to hypoosmotic shock. Forms an ion channel of 1.0 nanosiemens conductance with a slight preference for anions.</text>
</comment>
<keyword evidence="4 7" id="KW-0812">Transmembrane</keyword>
<keyword evidence="7" id="KW-0406">Ion transport</keyword>
<evidence type="ECO:0000256" key="7">
    <source>
        <dbReference type="RuleBase" id="RU369025"/>
    </source>
</evidence>
<evidence type="ECO:0000259" key="9">
    <source>
        <dbReference type="Pfam" id="PF21082"/>
    </source>
</evidence>
<keyword evidence="3" id="KW-1003">Cell membrane</keyword>
<comment type="similarity">
    <text evidence="2 7">Belongs to the MscS (TC 1.A.23) family.</text>
</comment>
<comment type="caution">
    <text evidence="7">Lacks conserved residue(s) required for the propagation of feature annotation.</text>
</comment>
<keyword evidence="7" id="KW-0813">Transport</keyword>
<dbReference type="InterPro" id="IPR011066">
    <property type="entry name" value="MscS_channel_C_sf"/>
</dbReference>
<dbReference type="AlphaFoldDB" id="A0A1C3JUW6"/>
<dbReference type="Proteomes" id="UP000092871">
    <property type="component" value="Unassembled WGS sequence"/>
</dbReference>
<dbReference type="Gene3D" id="3.30.70.100">
    <property type="match status" value="1"/>
</dbReference>
<comment type="subcellular location">
    <subcellularLocation>
        <location evidence="7">Cell inner membrane</location>
        <topology evidence="7">Multi-pass membrane protein</topology>
    </subcellularLocation>
    <subcellularLocation>
        <location evidence="1">Cell membrane</location>
        <topology evidence="1">Multi-pass membrane protein</topology>
    </subcellularLocation>
</comment>
<dbReference type="Gene3D" id="2.30.30.60">
    <property type="match status" value="1"/>
</dbReference>